<dbReference type="PROSITE" id="PS00211">
    <property type="entry name" value="ABC_TRANSPORTER_1"/>
    <property type="match status" value="1"/>
</dbReference>
<dbReference type="Gene3D" id="1.20.1560.10">
    <property type="entry name" value="ABC transporter type 1, transmembrane domain"/>
    <property type="match status" value="1"/>
</dbReference>
<evidence type="ECO:0000256" key="3">
    <source>
        <dbReference type="ARBA" id="ARBA00022475"/>
    </source>
</evidence>
<dbReference type="SUPFAM" id="SSF90123">
    <property type="entry name" value="ABC transporter transmembrane region"/>
    <property type="match status" value="1"/>
</dbReference>
<dbReference type="InterPro" id="IPR003593">
    <property type="entry name" value="AAA+_ATPase"/>
</dbReference>
<dbReference type="SMART" id="SM00382">
    <property type="entry name" value="AAA"/>
    <property type="match status" value="1"/>
</dbReference>
<keyword evidence="5 11" id="KW-0812">Transmembrane</keyword>
<keyword evidence="2" id="KW-0813">Transport</keyword>
<dbReference type="GO" id="GO:0016887">
    <property type="term" value="F:ATP hydrolysis activity"/>
    <property type="evidence" value="ECO:0007669"/>
    <property type="project" value="InterPro"/>
</dbReference>
<evidence type="ECO:0000256" key="10">
    <source>
        <dbReference type="ARBA" id="ARBA00023455"/>
    </source>
</evidence>
<keyword evidence="9 11" id="KW-0472">Membrane</keyword>
<organism evidence="14 15">
    <name type="scientific">Dactylosporangium siamense</name>
    <dbReference type="NCBI Taxonomy" id="685454"/>
    <lineage>
        <taxon>Bacteria</taxon>
        <taxon>Bacillati</taxon>
        <taxon>Actinomycetota</taxon>
        <taxon>Actinomycetes</taxon>
        <taxon>Micromonosporales</taxon>
        <taxon>Micromonosporaceae</taxon>
        <taxon>Dactylosporangium</taxon>
    </lineage>
</organism>
<proteinExistence type="inferred from homology"/>
<evidence type="ECO:0000256" key="7">
    <source>
        <dbReference type="ARBA" id="ARBA00022840"/>
    </source>
</evidence>
<evidence type="ECO:0000256" key="5">
    <source>
        <dbReference type="ARBA" id="ARBA00022692"/>
    </source>
</evidence>
<keyword evidence="8 11" id="KW-1133">Transmembrane helix</keyword>
<dbReference type="InterPro" id="IPR017871">
    <property type="entry name" value="ABC_transporter-like_CS"/>
</dbReference>
<accession>A0A919PHJ6</accession>
<dbReference type="Proteomes" id="UP000660611">
    <property type="component" value="Unassembled WGS sequence"/>
</dbReference>
<dbReference type="PROSITE" id="PS50893">
    <property type="entry name" value="ABC_TRANSPORTER_2"/>
    <property type="match status" value="1"/>
</dbReference>
<gene>
    <name evidence="14" type="ORF">Dsi01nite_000590</name>
</gene>
<evidence type="ECO:0000256" key="6">
    <source>
        <dbReference type="ARBA" id="ARBA00022741"/>
    </source>
</evidence>
<dbReference type="EMBL" id="BONQ01000002">
    <property type="protein sequence ID" value="GIG42018.1"/>
    <property type="molecule type" value="Genomic_DNA"/>
</dbReference>
<dbReference type="PROSITE" id="PS50929">
    <property type="entry name" value="ABC_TM1F"/>
    <property type="match status" value="1"/>
</dbReference>
<comment type="subcellular location">
    <subcellularLocation>
        <location evidence="1">Cell inner membrane</location>
        <topology evidence="1">Multi-pass membrane protein</topology>
    </subcellularLocation>
</comment>
<dbReference type="Pfam" id="PF00005">
    <property type="entry name" value="ABC_tran"/>
    <property type="match status" value="1"/>
</dbReference>
<keyword evidence="6" id="KW-0547">Nucleotide-binding</keyword>
<dbReference type="InterPro" id="IPR011527">
    <property type="entry name" value="ABC1_TM_dom"/>
</dbReference>
<protein>
    <submittedName>
        <fullName evidence="14">Multidrug ABC transporter permease</fullName>
    </submittedName>
</protein>
<evidence type="ECO:0000259" key="13">
    <source>
        <dbReference type="PROSITE" id="PS50929"/>
    </source>
</evidence>
<dbReference type="PANTHER" id="PTHR24221">
    <property type="entry name" value="ATP-BINDING CASSETTE SUB-FAMILY B"/>
    <property type="match status" value="1"/>
</dbReference>
<evidence type="ECO:0000256" key="11">
    <source>
        <dbReference type="SAM" id="Phobius"/>
    </source>
</evidence>
<keyword evidence="7" id="KW-0067">ATP-binding</keyword>
<evidence type="ECO:0000313" key="14">
    <source>
        <dbReference type="EMBL" id="GIG42018.1"/>
    </source>
</evidence>
<evidence type="ECO:0000256" key="2">
    <source>
        <dbReference type="ARBA" id="ARBA00022448"/>
    </source>
</evidence>
<dbReference type="FunFam" id="3.40.50.300:FF:000221">
    <property type="entry name" value="Multidrug ABC transporter ATP-binding protein"/>
    <property type="match status" value="1"/>
</dbReference>
<dbReference type="GO" id="GO:0005886">
    <property type="term" value="C:plasma membrane"/>
    <property type="evidence" value="ECO:0007669"/>
    <property type="project" value="UniProtKB-SubCell"/>
</dbReference>
<feature type="domain" description="ABC transporter" evidence="12">
    <location>
        <begin position="385"/>
        <end position="625"/>
    </location>
</feature>
<dbReference type="InterPro" id="IPR036640">
    <property type="entry name" value="ABC1_TM_sf"/>
</dbReference>
<evidence type="ECO:0000256" key="9">
    <source>
        <dbReference type="ARBA" id="ARBA00023136"/>
    </source>
</evidence>
<sequence>MAIESVDSPGELVDPGDELAVPYWLTATAEAASASFGRMVRRLPGLLLQAWRLAWRTDRRSTLAVAGFNLAAGVASGVGLVNVVGVLDGLLRAGPTPERIRAAVPSLLIMIAAGAARTLLSSAATAAQGRLSPQVSQAAELRLLALTTRVDLATFDDADWRDRMQRARDRGIDAAQRVVDHAIELGTNVVSLAAAAGVLAVLHPLLLPLLVLAVVPNFWASVRSARLGYRQQLRIIAVLRRKWMLSDLLAERDQAGELRAFTLQRYLLAEVRRLLDAATREQVKVSAAQVRTNLVGHALGSLATGAAYAALLGLLLSGRMDIAVGGAAAYAISTGINALTQVAFSVNHLYEQGLYFGDYESFCALATARSEPLDQPPAPAGFSLLSLEDVTFTYPGAQRPAVAGVSLSIRRGQTIALVGENGSGKSTLAKLLAALYRPDRGVIAWDGVDLAGRDPDSVRDQVAVVMQDPTNWPLSAAENITTGRHDRVTTQAEIEAAADRGDAHGFIVELPRQYQTLLSRHFNDGAELSGGQWQRLAIARAFFRDAPLLICDEPTANLDARAEHAVYGRLRELAAGRTVVLITHRMASVREVDRIYVLDHGVLVEEGTHDELFAAGGLYAQLYALQATAYQDGNVPADQPLDHGL</sequence>
<feature type="domain" description="ABC transmembrane type-1" evidence="13">
    <location>
        <begin position="63"/>
        <end position="351"/>
    </location>
</feature>
<dbReference type="RefSeq" id="WP_203843907.1">
    <property type="nucleotide sequence ID" value="NZ_BAAAVW010000003.1"/>
</dbReference>
<feature type="transmembrane region" description="Helical" evidence="11">
    <location>
        <begin position="100"/>
        <end position="120"/>
    </location>
</feature>
<dbReference type="AlphaFoldDB" id="A0A919PHJ6"/>
<name>A0A919PHJ6_9ACTN</name>
<evidence type="ECO:0000256" key="8">
    <source>
        <dbReference type="ARBA" id="ARBA00022989"/>
    </source>
</evidence>
<reference evidence="14" key="1">
    <citation type="submission" date="2021-01" db="EMBL/GenBank/DDBJ databases">
        <title>Whole genome shotgun sequence of Dactylosporangium siamense NBRC 106093.</title>
        <authorList>
            <person name="Komaki H."/>
            <person name="Tamura T."/>
        </authorList>
    </citation>
    <scope>NUCLEOTIDE SEQUENCE</scope>
    <source>
        <strain evidence="14">NBRC 106093</strain>
    </source>
</reference>
<dbReference type="GO" id="GO:0034040">
    <property type="term" value="F:ATPase-coupled lipid transmembrane transporter activity"/>
    <property type="evidence" value="ECO:0007669"/>
    <property type="project" value="TreeGrafter"/>
</dbReference>
<dbReference type="GO" id="GO:0005524">
    <property type="term" value="F:ATP binding"/>
    <property type="evidence" value="ECO:0007669"/>
    <property type="project" value="UniProtKB-KW"/>
</dbReference>
<keyword evidence="4" id="KW-0997">Cell inner membrane</keyword>
<dbReference type="InterPro" id="IPR003439">
    <property type="entry name" value="ABC_transporter-like_ATP-bd"/>
</dbReference>
<evidence type="ECO:0000259" key="12">
    <source>
        <dbReference type="PROSITE" id="PS50893"/>
    </source>
</evidence>
<comment type="similarity">
    <text evidence="10">Belongs to the ABC transporter superfamily. Siderophore-Fe(3+) uptake transporter (SIUT) (TC 3.A.1.21) family.</text>
</comment>
<dbReference type="InterPro" id="IPR027417">
    <property type="entry name" value="P-loop_NTPase"/>
</dbReference>
<evidence type="ECO:0000256" key="1">
    <source>
        <dbReference type="ARBA" id="ARBA00004429"/>
    </source>
</evidence>
<dbReference type="PANTHER" id="PTHR24221:SF646">
    <property type="entry name" value="HAEMOLYSIN SECRETION ATP-BINDING PROTEIN"/>
    <property type="match status" value="1"/>
</dbReference>
<feature type="transmembrane region" description="Helical" evidence="11">
    <location>
        <begin position="61"/>
        <end position="80"/>
    </location>
</feature>
<dbReference type="InterPro" id="IPR039421">
    <property type="entry name" value="Type_1_exporter"/>
</dbReference>
<dbReference type="SUPFAM" id="SSF52540">
    <property type="entry name" value="P-loop containing nucleoside triphosphate hydrolases"/>
    <property type="match status" value="1"/>
</dbReference>
<comment type="caution">
    <text evidence="14">The sequence shown here is derived from an EMBL/GenBank/DDBJ whole genome shotgun (WGS) entry which is preliminary data.</text>
</comment>
<dbReference type="GO" id="GO:0140359">
    <property type="term" value="F:ABC-type transporter activity"/>
    <property type="evidence" value="ECO:0007669"/>
    <property type="project" value="InterPro"/>
</dbReference>
<feature type="transmembrane region" description="Helical" evidence="11">
    <location>
        <begin position="294"/>
        <end position="316"/>
    </location>
</feature>
<evidence type="ECO:0000313" key="15">
    <source>
        <dbReference type="Proteomes" id="UP000660611"/>
    </source>
</evidence>
<dbReference type="Gene3D" id="3.40.50.300">
    <property type="entry name" value="P-loop containing nucleotide triphosphate hydrolases"/>
    <property type="match status" value="1"/>
</dbReference>
<evidence type="ECO:0000256" key="4">
    <source>
        <dbReference type="ARBA" id="ARBA00022519"/>
    </source>
</evidence>
<keyword evidence="3" id="KW-1003">Cell membrane</keyword>
<feature type="transmembrane region" description="Helical" evidence="11">
    <location>
        <begin position="189"/>
        <end position="215"/>
    </location>
</feature>
<keyword evidence="15" id="KW-1185">Reference proteome</keyword>